<dbReference type="RefSeq" id="WP_248204275.1">
    <property type="nucleotide sequence ID" value="NZ_JALNMH010000001.1"/>
</dbReference>
<accession>A0ABT0GCH9</accession>
<comment type="caution">
    <text evidence="1">The sequence shown here is derived from an EMBL/GenBank/DDBJ whole genome shotgun (WGS) entry which is preliminary data.</text>
</comment>
<gene>
    <name evidence="1" type="ORF">M0G41_00960</name>
</gene>
<proteinExistence type="predicted"/>
<evidence type="ECO:0000313" key="1">
    <source>
        <dbReference type="EMBL" id="MCK7592233.1"/>
    </source>
</evidence>
<dbReference type="Gene3D" id="2.40.350.10">
    <property type="entry name" value="SO1590-like"/>
    <property type="match status" value="1"/>
</dbReference>
<reference evidence="1" key="1">
    <citation type="submission" date="2022-04" db="EMBL/GenBank/DDBJ databases">
        <title>Lysobacter sp. CAU 1642 isolated from sea sand.</title>
        <authorList>
            <person name="Kim W."/>
        </authorList>
    </citation>
    <scope>NUCLEOTIDE SEQUENCE</scope>
    <source>
        <strain evidence="1">CAU 1642</strain>
    </source>
</reference>
<dbReference type="Pfam" id="PF11528">
    <property type="entry name" value="DUF3224"/>
    <property type="match status" value="1"/>
</dbReference>
<dbReference type="InterPro" id="IPR023159">
    <property type="entry name" value="SO1590-like_sf"/>
</dbReference>
<name>A0ABT0GCH9_9GAMM</name>
<dbReference type="InterPro" id="IPR021607">
    <property type="entry name" value="DUF3224"/>
</dbReference>
<evidence type="ECO:0000313" key="2">
    <source>
        <dbReference type="Proteomes" id="UP001431449"/>
    </source>
</evidence>
<dbReference type="EMBL" id="JALNMH010000001">
    <property type="protein sequence ID" value="MCK7592233.1"/>
    <property type="molecule type" value="Genomic_DNA"/>
</dbReference>
<organism evidence="1 2">
    <name type="scientific">Pseudomarimonas salicorniae</name>
    <dbReference type="NCBI Taxonomy" id="2933270"/>
    <lineage>
        <taxon>Bacteria</taxon>
        <taxon>Pseudomonadati</taxon>
        <taxon>Pseudomonadota</taxon>
        <taxon>Gammaproteobacteria</taxon>
        <taxon>Lysobacterales</taxon>
        <taxon>Lysobacteraceae</taxon>
        <taxon>Pseudomarimonas</taxon>
    </lineage>
</organism>
<sequence length="133" mass="14119">MTQTATGTFTVEMTPQPDADVVDGVTLGRMALSKQFSGDFSGTGKGQMLTAMTAEDGSAGYVAIERLTGSLHGHRGGFVLQHRGTMDRGARSLSIRIVPDSGTGELAGITGSFELDIREGVHHYTLHYRLPGH</sequence>
<protein>
    <submittedName>
        <fullName evidence="1">DUF3224 domain-containing protein</fullName>
    </submittedName>
</protein>
<keyword evidence="2" id="KW-1185">Reference proteome</keyword>
<dbReference type="Proteomes" id="UP001431449">
    <property type="component" value="Unassembled WGS sequence"/>
</dbReference>
<dbReference type="SUPFAM" id="SSF159238">
    <property type="entry name" value="SO1590-like"/>
    <property type="match status" value="1"/>
</dbReference>